<dbReference type="OrthoDB" id="6509908at2759"/>
<dbReference type="InterPro" id="IPR050327">
    <property type="entry name" value="Proton-linked_MCT"/>
</dbReference>
<evidence type="ECO:0000256" key="1">
    <source>
        <dbReference type="ARBA" id="ARBA00004141"/>
    </source>
</evidence>
<keyword evidence="3" id="KW-1133">Transmembrane helix</keyword>
<feature type="transmembrane region" description="Helical" evidence="3">
    <location>
        <begin position="530"/>
        <end position="549"/>
    </location>
</feature>
<evidence type="ECO:0000256" key="2">
    <source>
        <dbReference type="SAM" id="MobiDB-lite"/>
    </source>
</evidence>
<feature type="transmembrane region" description="Helical" evidence="3">
    <location>
        <begin position="465"/>
        <end position="485"/>
    </location>
</feature>
<feature type="transmembrane region" description="Helical" evidence="3">
    <location>
        <begin position="189"/>
        <end position="209"/>
    </location>
</feature>
<feature type="transmembrane region" description="Helical" evidence="3">
    <location>
        <begin position="63"/>
        <end position="84"/>
    </location>
</feature>
<feature type="transmembrane region" description="Helical" evidence="3">
    <location>
        <begin position="104"/>
        <end position="125"/>
    </location>
</feature>
<dbReference type="InterPro" id="IPR020846">
    <property type="entry name" value="MFS_dom"/>
</dbReference>
<dbReference type="PANTHER" id="PTHR11360:SF238">
    <property type="entry name" value="SD10469P"/>
    <property type="match status" value="1"/>
</dbReference>
<sequence length="669" mass="72013">MVALRENHHPTQNVDLEAVKDEMSEKRASRVSTTQSLSAISENGVADDDMVDVHVTTAPDGGYGWVIVCTSFLCFVVVDGTIFSMGRFLEEFEKHFNSSKSKTAWVASIMSGWYLLVGPIAAGLSNALGCRVVAILGSVLAAAGLALSASASTISQLYFTAGCMTGIGFGFIYLPAACTISFYFEKKRAFATGIAVCGSGMGGFILGPVTNWLVNELGWQSSLYVLACMALSCSFITALFKPLNAAELPDNQDDEDATEETKHLNNNNTNMNTEKSGTPSFPNGNVKNAQNGSTPSLVVNEAIAAAKFRSNFELNTDYRHSMDGASHKGSTPVGSQHELRKMGSNAKMIGASRKSVYHHRSKLSIDYGALRARGLSLASLSTERRLTQPDLKPMLRKDVFLSASLQRIPEYRSQTNINDYHASVLHIPTLLGDDNQQKMCGCIPQSLIDALKSMLSFNLLKSPSFWILALSGFLTMMGFFIPFLYLCKAATSKGVEKDKAVVLLAVIGITNTAGRVFCGWVSDLPKVNALAINNVALIGGGIATALLPNLLMKSFGLLCVYAAIFGFSIACFAALRSIIVVELFGLEKLTNAFGLLLLFQGVASLIGSPFAGLLYDLSGSYNLTFYFFGAVIAASGLMCLPVSAVMKWERRSKIHRSDVEMSCGQLSEC</sequence>
<dbReference type="Pfam" id="PF07690">
    <property type="entry name" value="MFS_1"/>
    <property type="match status" value="1"/>
</dbReference>
<dbReference type="InterPro" id="IPR011701">
    <property type="entry name" value="MFS"/>
</dbReference>
<keyword evidence="3" id="KW-0812">Transmembrane</keyword>
<dbReference type="InParanoid" id="A0A7M7MAW8"/>
<dbReference type="Proteomes" id="UP000594260">
    <property type="component" value="Unplaced"/>
</dbReference>
<feature type="transmembrane region" description="Helical" evidence="3">
    <location>
        <begin position="157"/>
        <end position="177"/>
    </location>
</feature>
<keyword evidence="3" id="KW-0472">Membrane</keyword>
<protein>
    <recommendedName>
        <fullName evidence="4">Major facilitator superfamily (MFS) profile domain-containing protein</fullName>
    </recommendedName>
</protein>
<evidence type="ECO:0000313" key="5">
    <source>
        <dbReference type="EnsemblMetazoa" id="XP_022648691"/>
    </source>
</evidence>
<dbReference type="GO" id="GO:0016020">
    <property type="term" value="C:membrane"/>
    <property type="evidence" value="ECO:0007669"/>
    <property type="project" value="UniProtKB-SubCell"/>
</dbReference>
<feature type="transmembrane region" description="Helical" evidence="3">
    <location>
        <begin position="132"/>
        <end position="151"/>
    </location>
</feature>
<dbReference type="GO" id="GO:0008028">
    <property type="term" value="F:monocarboxylic acid transmembrane transporter activity"/>
    <property type="evidence" value="ECO:0007669"/>
    <property type="project" value="TreeGrafter"/>
</dbReference>
<feature type="transmembrane region" description="Helical" evidence="3">
    <location>
        <begin position="555"/>
        <end position="581"/>
    </location>
</feature>
<dbReference type="PANTHER" id="PTHR11360">
    <property type="entry name" value="MONOCARBOXYLATE TRANSPORTER"/>
    <property type="match status" value="1"/>
</dbReference>
<evidence type="ECO:0000256" key="3">
    <source>
        <dbReference type="SAM" id="Phobius"/>
    </source>
</evidence>
<feature type="transmembrane region" description="Helical" evidence="3">
    <location>
        <begin position="221"/>
        <end position="240"/>
    </location>
</feature>
<name>A0A7M7MAW8_VARDE</name>
<dbReference type="PROSITE" id="PS50850">
    <property type="entry name" value="MFS"/>
    <property type="match status" value="1"/>
</dbReference>
<dbReference type="SUPFAM" id="SSF103473">
    <property type="entry name" value="MFS general substrate transporter"/>
    <property type="match status" value="1"/>
</dbReference>
<feature type="transmembrane region" description="Helical" evidence="3">
    <location>
        <begin position="500"/>
        <end position="518"/>
    </location>
</feature>
<dbReference type="GeneID" id="111245103"/>
<dbReference type="InterPro" id="IPR036259">
    <property type="entry name" value="MFS_trans_sf"/>
</dbReference>
<dbReference type="FunCoup" id="A0A7M7MAW8">
    <property type="interactions" value="99"/>
</dbReference>
<feature type="transmembrane region" description="Helical" evidence="3">
    <location>
        <begin position="593"/>
        <end position="613"/>
    </location>
</feature>
<keyword evidence="6" id="KW-1185">Reference proteome</keyword>
<organism evidence="5 6">
    <name type="scientific">Varroa destructor</name>
    <name type="common">Honeybee mite</name>
    <dbReference type="NCBI Taxonomy" id="109461"/>
    <lineage>
        <taxon>Eukaryota</taxon>
        <taxon>Metazoa</taxon>
        <taxon>Ecdysozoa</taxon>
        <taxon>Arthropoda</taxon>
        <taxon>Chelicerata</taxon>
        <taxon>Arachnida</taxon>
        <taxon>Acari</taxon>
        <taxon>Parasitiformes</taxon>
        <taxon>Mesostigmata</taxon>
        <taxon>Gamasina</taxon>
        <taxon>Dermanyssoidea</taxon>
        <taxon>Varroidae</taxon>
        <taxon>Varroa</taxon>
    </lineage>
</organism>
<evidence type="ECO:0000259" key="4">
    <source>
        <dbReference type="PROSITE" id="PS50850"/>
    </source>
</evidence>
<evidence type="ECO:0000313" key="6">
    <source>
        <dbReference type="Proteomes" id="UP000594260"/>
    </source>
</evidence>
<proteinExistence type="predicted"/>
<dbReference type="Gene3D" id="1.20.1250.20">
    <property type="entry name" value="MFS general substrate transporter like domains"/>
    <property type="match status" value="2"/>
</dbReference>
<feature type="domain" description="Major facilitator superfamily (MFS) profile" evidence="4">
    <location>
        <begin position="65"/>
        <end position="647"/>
    </location>
</feature>
<feature type="transmembrane region" description="Helical" evidence="3">
    <location>
        <begin position="625"/>
        <end position="646"/>
    </location>
</feature>
<feature type="region of interest" description="Disordered" evidence="2">
    <location>
        <begin position="250"/>
        <end position="293"/>
    </location>
</feature>
<reference evidence="5" key="1">
    <citation type="submission" date="2021-01" db="UniProtKB">
        <authorList>
            <consortium name="EnsemblMetazoa"/>
        </authorList>
    </citation>
    <scope>IDENTIFICATION</scope>
</reference>
<accession>A0A7M7MAW8</accession>
<feature type="compositionally biased region" description="Polar residues" evidence="2">
    <location>
        <begin position="274"/>
        <end position="293"/>
    </location>
</feature>
<dbReference type="RefSeq" id="XP_022648691.1">
    <property type="nucleotide sequence ID" value="XM_022792956.1"/>
</dbReference>
<comment type="subcellular location">
    <subcellularLocation>
        <location evidence="1">Membrane</location>
        <topology evidence="1">Multi-pass membrane protein</topology>
    </subcellularLocation>
</comment>
<dbReference type="EnsemblMetazoa" id="XM_022792956">
    <property type="protein sequence ID" value="XP_022648691"/>
    <property type="gene ID" value="LOC111245103"/>
</dbReference>
<dbReference type="OMA" id="CYLVPLE"/>
<dbReference type="KEGG" id="vde:111245103"/>
<dbReference type="AlphaFoldDB" id="A0A7M7MAW8"/>